<evidence type="ECO:0000256" key="3">
    <source>
        <dbReference type="ARBA" id="ARBA00023295"/>
    </source>
</evidence>
<feature type="non-terminal residue" evidence="6">
    <location>
        <position position="1"/>
    </location>
</feature>
<feature type="domain" description="Rhamnogalacturonase A/B/Epimerase-like pectate lyase" evidence="5">
    <location>
        <begin position="5"/>
        <end position="50"/>
    </location>
</feature>
<dbReference type="EMBL" id="JABFAD010000001">
    <property type="protein sequence ID" value="MBA0790844.1"/>
    <property type="molecule type" value="Genomic_DNA"/>
</dbReference>
<dbReference type="PANTHER" id="PTHR31339">
    <property type="entry name" value="PECTIN LYASE-RELATED"/>
    <property type="match status" value="1"/>
</dbReference>
<feature type="non-terminal residue" evidence="6">
    <location>
        <position position="204"/>
    </location>
</feature>
<evidence type="ECO:0000256" key="2">
    <source>
        <dbReference type="ARBA" id="ARBA00022801"/>
    </source>
</evidence>
<dbReference type="OrthoDB" id="187139at2759"/>
<dbReference type="AlphaFoldDB" id="A0A7J9G101"/>
<keyword evidence="7" id="KW-1185">Reference proteome</keyword>
<dbReference type="InterPro" id="IPR000743">
    <property type="entry name" value="Glyco_hydro_28"/>
</dbReference>
<dbReference type="GO" id="GO:0005975">
    <property type="term" value="P:carbohydrate metabolic process"/>
    <property type="evidence" value="ECO:0007669"/>
    <property type="project" value="InterPro"/>
</dbReference>
<comment type="similarity">
    <text evidence="1 4">Belongs to the glycosyl hydrolase 28 family.</text>
</comment>
<proteinExistence type="inferred from homology"/>
<keyword evidence="3 4" id="KW-0326">Glycosidase</keyword>
<sequence>RHTASITDFGGVGDGKTSNTKAFQDAVNHLSKYASDGGAQLYFPAGKWLTGSFSLTSHFTLYLQKHALLLASQDMKEWPVLKPLPSYGRGRDAAGGRFTSLIYGTNLTDVIVTGANGTIDGQGSFWWQKFHKGKLKYTRPYLIEFMYSDTIQISNLTLLNSPSWNVHPVYSRIEDSYIVSGDDCIAVKSGWDEYGISFGMPTKQ</sequence>
<dbReference type="Proteomes" id="UP000593560">
    <property type="component" value="Unassembled WGS sequence"/>
</dbReference>
<organism evidence="6 7">
    <name type="scientific">Gossypium harknessii</name>
    <dbReference type="NCBI Taxonomy" id="34285"/>
    <lineage>
        <taxon>Eukaryota</taxon>
        <taxon>Viridiplantae</taxon>
        <taxon>Streptophyta</taxon>
        <taxon>Embryophyta</taxon>
        <taxon>Tracheophyta</taxon>
        <taxon>Spermatophyta</taxon>
        <taxon>Magnoliopsida</taxon>
        <taxon>eudicotyledons</taxon>
        <taxon>Gunneridae</taxon>
        <taxon>Pentapetalae</taxon>
        <taxon>rosids</taxon>
        <taxon>malvids</taxon>
        <taxon>Malvales</taxon>
        <taxon>Malvaceae</taxon>
        <taxon>Malvoideae</taxon>
        <taxon>Gossypium</taxon>
    </lineage>
</organism>
<dbReference type="Pfam" id="PF12708">
    <property type="entry name" value="Pect-lyase_RHGA_epim"/>
    <property type="match status" value="1"/>
</dbReference>
<gene>
    <name evidence="6" type="ORF">Gohar_015466</name>
</gene>
<dbReference type="InterPro" id="IPR051801">
    <property type="entry name" value="GH28_Enzymes"/>
</dbReference>
<keyword evidence="2 4" id="KW-0378">Hydrolase</keyword>
<evidence type="ECO:0000256" key="4">
    <source>
        <dbReference type="RuleBase" id="RU361169"/>
    </source>
</evidence>
<dbReference type="Pfam" id="PF00295">
    <property type="entry name" value="Glyco_hydro_28"/>
    <property type="match status" value="1"/>
</dbReference>
<name>A0A7J9G101_9ROSI</name>
<comment type="caution">
    <text evidence="6">The sequence shown here is derived from an EMBL/GenBank/DDBJ whole genome shotgun (WGS) entry which is preliminary data.</text>
</comment>
<dbReference type="InterPro" id="IPR024535">
    <property type="entry name" value="RHGA/B-epi-like_pectate_lyase"/>
</dbReference>
<dbReference type="InterPro" id="IPR012334">
    <property type="entry name" value="Pectin_lyas_fold"/>
</dbReference>
<dbReference type="GO" id="GO:0004650">
    <property type="term" value="F:polygalacturonase activity"/>
    <property type="evidence" value="ECO:0007669"/>
    <property type="project" value="InterPro"/>
</dbReference>
<reference evidence="6 7" key="1">
    <citation type="journal article" date="2019" name="Genome Biol. Evol.">
        <title>Insights into the evolution of the New World diploid cottons (Gossypium, subgenus Houzingenia) based on genome sequencing.</title>
        <authorList>
            <person name="Grover C.E."/>
            <person name="Arick M.A. 2nd"/>
            <person name="Thrash A."/>
            <person name="Conover J.L."/>
            <person name="Sanders W.S."/>
            <person name="Peterson D.G."/>
            <person name="Frelichowski J.E."/>
            <person name="Scheffler J.A."/>
            <person name="Scheffler B.E."/>
            <person name="Wendel J.F."/>
        </authorList>
    </citation>
    <scope>NUCLEOTIDE SEQUENCE [LARGE SCALE GENOMIC DNA]</scope>
    <source>
        <strain evidence="6">0</strain>
        <tissue evidence="6">Leaf</tissue>
    </source>
</reference>
<dbReference type="Gene3D" id="2.160.20.10">
    <property type="entry name" value="Single-stranded right-handed beta-helix, Pectin lyase-like"/>
    <property type="match status" value="2"/>
</dbReference>
<evidence type="ECO:0000256" key="1">
    <source>
        <dbReference type="ARBA" id="ARBA00008834"/>
    </source>
</evidence>
<accession>A0A7J9G101</accession>
<evidence type="ECO:0000313" key="6">
    <source>
        <dbReference type="EMBL" id="MBA0790844.1"/>
    </source>
</evidence>
<protein>
    <recommendedName>
        <fullName evidence="5">Rhamnogalacturonase A/B/Epimerase-like pectate lyase domain-containing protein</fullName>
    </recommendedName>
</protein>
<dbReference type="InterPro" id="IPR011050">
    <property type="entry name" value="Pectin_lyase_fold/virulence"/>
</dbReference>
<evidence type="ECO:0000259" key="5">
    <source>
        <dbReference type="Pfam" id="PF12708"/>
    </source>
</evidence>
<dbReference type="PANTHER" id="PTHR31339:SF50">
    <property type="entry name" value="PECTIN LYASE-LIKE SUPERFAMILY PROTEIN"/>
    <property type="match status" value="1"/>
</dbReference>
<dbReference type="SUPFAM" id="SSF51126">
    <property type="entry name" value="Pectin lyase-like"/>
    <property type="match status" value="1"/>
</dbReference>
<evidence type="ECO:0000313" key="7">
    <source>
        <dbReference type="Proteomes" id="UP000593560"/>
    </source>
</evidence>